<comment type="caution">
    <text evidence="1">The sequence shown here is derived from an EMBL/GenBank/DDBJ whole genome shotgun (WGS) entry which is preliminary data.</text>
</comment>
<dbReference type="Proteomes" id="UP000887116">
    <property type="component" value="Unassembled WGS sequence"/>
</dbReference>
<gene>
    <name evidence="1" type="ORF">TNCT_690901</name>
</gene>
<name>A0A8X6FEY1_TRICU</name>
<keyword evidence="2" id="KW-1185">Reference proteome</keyword>
<protein>
    <submittedName>
        <fullName evidence="1">Uncharacterized protein</fullName>
    </submittedName>
</protein>
<accession>A0A8X6FEY1</accession>
<organism evidence="1 2">
    <name type="scientific">Trichonephila clavata</name>
    <name type="common">Joro spider</name>
    <name type="synonym">Nephila clavata</name>
    <dbReference type="NCBI Taxonomy" id="2740835"/>
    <lineage>
        <taxon>Eukaryota</taxon>
        <taxon>Metazoa</taxon>
        <taxon>Ecdysozoa</taxon>
        <taxon>Arthropoda</taxon>
        <taxon>Chelicerata</taxon>
        <taxon>Arachnida</taxon>
        <taxon>Araneae</taxon>
        <taxon>Araneomorphae</taxon>
        <taxon>Entelegynae</taxon>
        <taxon>Araneoidea</taxon>
        <taxon>Nephilidae</taxon>
        <taxon>Trichonephila</taxon>
    </lineage>
</organism>
<dbReference type="AlphaFoldDB" id="A0A8X6FEY1"/>
<proteinExistence type="predicted"/>
<evidence type="ECO:0000313" key="1">
    <source>
        <dbReference type="EMBL" id="GFQ78338.1"/>
    </source>
</evidence>
<evidence type="ECO:0000313" key="2">
    <source>
        <dbReference type="Proteomes" id="UP000887116"/>
    </source>
</evidence>
<sequence>MCAPGLTIRPRSRLEDFLEPATDDLHHAKHSTVSIIANSSNILERLILGSPIGRTISDQQILGSSINIIPSEHLVLLSLINIDTSEYPIFGSRLTKPLLCLLLFESLCTPLVSNCRFTRPLTHHLPSTSQKGGRLVFLQSSTTTRTIDFGQPGPPPVGTIILLRDISILLSSSPNLTSAV</sequence>
<reference evidence="1" key="1">
    <citation type="submission" date="2020-07" db="EMBL/GenBank/DDBJ databases">
        <title>Multicomponent nature underlies the extraordinary mechanical properties of spider dragline silk.</title>
        <authorList>
            <person name="Kono N."/>
            <person name="Nakamura H."/>
            <person name="Mori M."/>
            <person name="Yoshida Y."/>
            <person name="Ohtoshi R."/>
            <person name="Malay A.D."/>
            <person name="Moran D.A.P."/>
            <person name="Tomita M."/>
            <person name="Numata K."/>
            <person name="Arakawa K."/>
        </authorList>
    </citation>
    <scope>NUCLEOTIDE SEQUENCE</scope>
</reference>
<dbReference type="EMBL" id="BMAO01031891">
    <property type="protein sequence ID" value="GFQ78338.1"/>
    <property type="molecule type" value="Genomic_DNA"/>
</dbReference>